<sequence length="143" mass="14474">MVVPRPPGILGRHIRRDVLTVVSAGHSERALTVAVRERPEPPSSGTPVTPMLATQSKGMRLMRKLAKAIAVGAVVVPVVLGGATVASADSGPGYGKSDNSATVYGGSSSKTLSGFKDGKAYFVKVSKTANSTGATGNATGSHS</sequence>
<keyword evidence="2" id="KW-1133">Transmembrane helix</keyword>
<keyword evidence="2" id="KW-0472">Membrane</keyword>
<name>A0A5P2BX72_STRVZ</name>
<gene>
    <name evidence="3" type="ORF">DEJ48_18085</name>
</gene>
<reference evidence="3 4" key="1">
    <citation type="submission" date="2018-05" db="EMBL/GenBank/DDBJ databases">
        <title>Streptomyces venezuelae.</title>
        <authorList>
            <person name="Kim W."/>
            <person name="Lee N."/>
            <person name="Cho B.-K."/>
        </authorList>
    </citation>
    <scope>NUCLEOTIDE SEQUENCE [LARGE SCALE GENOMIC DNA]</scope>
    <source>
        <strain evidence="3 4">ATCC 14584</strain>
    </source>
</reference>
<accession>A0A5P2BX72</accession>
<dbReference type="Proteomes" id="UP000322927">
    <property type="component" value="Chromosome"/>
</dbReference>
<dbReference type="EMBL" id="CP029192">
    <property type="protein sequence ID" value="QES35064.1"/>
    <property type="molecule type" value="Genomic_DNA"/>
</dbReference>
<evidence type="ECO:0000256" key="2">
    <source>
        <dbReference type="SAM" id="Phobius"/>
    </source>
</evidence>
<dbReference type="RefSeq" id="WP_150217188.1">
    <property type="nucleotide sequence ID" value="NZ_CP029192.1"/>
</dbReference>
<proteinExistence type="predicted"/>
<dbReference type="OrthoDB" id="4321827at2"/>
<dbReference type="AlphaFoldDB" id="A0A5P2BX72"/>
<feature type="transmembrane region" description="Helical" evidence="2">
    <location>
        <begin position="65"/>
        <end position="88"/>
    </location>
</feature>
<keyword evidence="2" id="KW-0812">Transmembrane</keyword>
<feature type="region of interest" description="Disordered" evidence="1">
    <location>
        <begin position="87"/>
        <end position="108"/>
    </location>
</feature>
<evidence type="ECO:0000256" key="1">
    <source>
        <dbReference type="SAM" id="MobiDB-lite"/>
    </source>
</evidence>
<evidence type="ECO:0000313" key="4">
    <source>
        <dbReference type="Proteomes" id="UP000322927"/>
    </source>
</evidence>
<protein>
    <submittedName>
        <fullName evidence="3">Uncharacterized protein</fullName>
    </submittedName>
</protein>
<evidence type="ECO:0000313" key="3">
    <source>
        <dbReference type="EMBL" id="QES35064.1"/>
    </source>
</evidence>
<organism evidence="3 4">
    <name type="scientific">Streptomyces venezuelae</name>
    <dbReference type="NCBI Taxonomy" id="54571"/>
    <lineage>
        <taxon>Bacteria</taxon>
        <taxon>Bacillati</taxon>
        <taxon>Actinomycetota</taxon>
        <taxon>Actinomycetes</taxon>
        <taxon>Kitasatosporales</taxon>
        <taxon>Streptomycetaceae</taxon>
        <taxon>Streptomyces</taxon>
    </lineage>
</organism>
<feature type="compositionally biased region" description="Polar residues" evidence="1">
    <location>
        <begin position="97"/>
        <end position="108"/>
    </location>
</feature>